<dbReference type="InterPro" id="IPR052336">
    <property type="entry name" value="MlaD_Phospholipid_Transporter"/>
</dbReference>
<evidence type="ECO:0000313" key="3">
    <source>
        <dbReference type="Proteomes" id="UP001597375"/>
    </source>
</evidence>
<accession>A0ABW5D5V4</accession>
<name>A0ABW5D5V4_9BACT</name>
<keyword evidence="3" id="KW-1185">Reference proteome</keyword>
<dbReference type="Proteomes" id="UP001597375">
    <property type="component" value="Unassembled WGS sequence"/>
</dbReference>
<dbReference type="Pfam" id="PF02470">
    <property type="entry name" value="MlaD"/>
    <property type="match status" value="1"/>
</dbReference>
<protein>
    <submittedName>
        <fullName evidence="2">MlaD family protein</fullName>
    </submittedName>
</protein>
<dbReference type="PANTHER" id="PTHR33371:SF4">
    <property type="entry name" value="INTERMEMBRANE PHOSPHOLIPID TRANSPORT SYSTEM BINDING PROTEIN MLAD"/>
    <property type="match status" value="1"/>
</dbReference>
<dbReference type="RefSeq" id="WP_386819700.1">
    <property type="nucleotide sequence ID" value="NZ_JBHUIT010000008.1"/>
</dbReference>
<dbReference type="PANTHER" id="PTHR33371">
    <property type="entry name" value="INTERMEMBRANE PHOSPHOLIPID TRANSPORT SYSTEM BINDING PROTEIN MLAD-RELATED"/>
    <property type="match status" value="1"/>
</dbReference>
<dbReference type="InterPro" id="IPR003399">
    <property type="entry name" value="Mce/MlaD"/>
</dbReference>
<dbReference type="EMBL" id="JBHUIT010000008">
    <property type="protein sequence ID" value="MFD2256457.1"/>
    <property type="molecule type" value="Genomic_DNA"/>
</dbReference>
<sequence>MSKKASSTMIGLFTLLGILIGGAALVVLGAGKYFEKTHKISLYFDKSVYGLQVGSDVRFGGVRIGRVDSINVIIDTMENRKIIPVVVELTAKELQNISGGQEGMLDFSSKEGVKVAVKQGLRAGMKQQSLVTGQLYIEFDIVPGAPGFTYQPTKESEYPVVPTIPTEIDELISGITDGLKKINDLDIDGLLTEMRDVLKGANKQIAELDLKKINDNLTGITADVRNFTSDERLSSSLENLDGALKEINEISAKANENLNPLIAQINELTETTNRSLARIETAAEELSRVSDPRSPMLLNFQNLLHETETTSRALRELTNDLKRNPNSLLRGKNNE</sequence>
<proteinExistence type="predicted"/>
<comment type="caution">
    <text evidence="2">The sequence shown here is derived from an EMBL/GenBank/DDBJ whole genome shotgun (WGS) entry which is preliminary data.</text>
</comment>
<reference evidence="3" key="1">
    <citation type="journal article" date="2019" name="Int. J. Syst. Evol. Microbiol.">
        <title>The Global Catalogue of Microorganisms (GCM) 10K type strain sequencing project: providing services to taxonomists for standard genome sequencing and annotation.</title>
        <authorList>
            <consortium name="The Broad Institute Genomics Platform"/>
            <consortium name="The Broad Institute Genome Sequencing Center for Infectious Disease"/>
            <person name="Wu L."/>
            <person name="Ma J."/>
        </authorList>
    </citation>
    <scope>NUCLEOTIDE SEQUENCE [LARGE SCALE GENOMIC DNA]</scope>
    <source>
        <strain evidence="3">CGMCC 4.7106</strain>
    </source>
</reference>
<organism evidence="2 3">
    <name type="scientific">Luteolibacter algae</name>
    <dbReference type="NCBI Taxonomy" id="454151"/>
    <lineage>
        <taxon>Bacteria</taxon>
        <taxon>Pseudomonadati</taxon>
        <taxon>Verrucomicrobiota</taxon>
        <taxon>Verrucomicrobiia</taxon>
        <taxon>Verrucomicrobiales</taxon>
        <taxon>Verrucomicrobiaceae</taxon>
        <taxon>Luteolibacter</taxon>
    </lineage>
</organism>
<feature type="domain" description="Mce/MlaD" evidence="1">
    <location>
        <begin position="38"/>
        <end position="140"/>
    </location>
</feature>
<evidence type="ECO:0000313" key="2">
    <source>
        <dbReference type="EMBL" id="MFD2256457.1"/>
    </source>
</evidence>
<gene>
    <name evidence="2" type="ORF">ACFSSA_07210</name>
</gene>
<evidence type="ECO:0000259" key="1">
    <source>
        <dbReference type="Pfam" id="PF02470"/>
    </source>
</evidence>